<dbReference type="GeneID" id="26806082"/>
<feature type="transmembrane region" description="Helical" evidence="7">
    <location>
        <begin position="100"/>
        <end position="123"/>
    </location>
</feature>
<comment type="subcellular location">
    <subcellularLocation>
        <location evidence="1">Membrane</location>
        <topology evidence="1">Multi-pass membrane protein</topology>
    </subcellularLocation>
</comment>
<evidence type="ECO:0000259" key="8">
    <source>
        <dbReference type="Pfam" id="PF20684"/>
    </source>
</evidence>
<sequence>MSSLVIGTAPEGLDLSENRIAQNDATVGVVMGIATIFVGLRFWARTTNKSADLAYDDWFVLVALAFAYGTGVCCILGGAYGIGKHIWVVDQNDVLMSMKIIFAYVILYATTVPMVKLSVLLLYRRIFRLTWTLYFCAFLSIGYTISVATTISLACVPSSFFWTQWVYPLSGGHCRINLYQFYLWNGVANLFTDVIILCLPMPIVWGLQMPKAQKWAISGIFLLGGFVCVATIVRISAITKMKDSVDITWVIGDAMIWSNVEPCIGIVSACLPTLRPLLRQIPQLRVWGLFGSSGLSGNYKMTGDGTSGTGQQDTGNRSAYRSSTGKKQRFWPEDDEVYLTTDVGRAAREEGIIPSNGSAASSQEPIAMQIRVKHNFDWREDHP</sequence>
<evidence type="ECO:0000313" key="9">
    <source>
        <dbReference type="EMBL" id="KNG87422.1"/>
    </source>
</evidence>
<evidence type="ECO:0000256" key="6">
    <source>
        <dbReference type="SAM" id="MobiDB-lite"/>
    </source>
</evidence>
<dbReference type="EMBL" id="JNOM01000081">
    <property type="protein sequence ID" value="KNG87422.1"/>
    <property type="molecule type" value="Genomic_DNA"/>
</dbReference>
<dbReference type="OrthoDB" id="5429740at2759"/>
<evidence type="ECO:0000256" key="7">
    <source>
        <dbReference type="SAM" id="Phobius"/>
    </source>
</evidence>
<dbReference type="PANTHER" id="PTHR33048:SF163">
    <property type="entry name" value="INTEGRAL MEMBRANE PROTEIN (AFU_ORTHOLOGUE AFUA_8G05510)"/>
    <property type="match status" value="1"/>
</dbReference>
<dbReference type="Pfam" id="PF20684">
    <property type="entry name" value="Fung_rhodopsin"/>
    <property type="match status" value="1"/>
</dbReference>
<feature type="region of interest" description="Disordered" evidence="6">
    <location>
        <begin position="302"/>
        <end position="326"/>
    </location>
</feature>
<evidence type="ECO:0000256" key="5">
    <source>
        <dbReference type="ARBA" id="ARBA00038359"/>
    </source>
</evidence>
<dbReference type="InterPro" id="IPR049326">
    <property type="entry name" value="Rhodopsin_dom_fungi"/>
</dbReference>
<protein>
    <submittedName>
        <fullName evidence="9">Integral membrane protein PTH11-like protein</fullName>
    </submittedName>
</protein>
<dbReference type="RefSeq" id="XP_015408345.1">
    <property type="nucleotide sequence ID" value="XM_015549535.1"/>
</dbReference>
<dbReference type="AlphaFoldDB" id="A0A0L1J6Q1"/>
<keyword evidence="2 7" id="KW-0812">Transmembrane</keyword>
<comment type="similarity">
    <text evidence="5">Belongs to the SAT4 family.</text>
</comment>
<reference evidence="9 10" key="1">
    <citation type="submission" date="2014-06" db="EMBL/GenBank/DDBJ databases">
        <title>The Genome of the Aflatoxigenic Filamentous Fungus Aspergillus nomius.</title>
        <authorList>
            <person name="Moore M.G."/>
            <person name="Shannon B.M."/>
            <person name="Brian M.M."/>
        </authorList>
    </citation>
    <scope>NUCLEOTIDE SEQUENCE [LARGE SCALE GENOMIC DNA]</scope>
    <source>
        <strain evidence="9 10">NRRL 13137</strain>
    </source>
</reference>
<accession>A0A0L1J6Q1</accession>
<evidence type="ECO:0000256" key="3">
    <source>
        <dbReference type="ARBA" id="ARBA00022989"/>
    </source>
</evidence>
<feature type="domain" description="Rhodopsin" evidence="8">
    <location>
        <begin position="40"/>
        <end position="279"/>
    </location>
</feature>
<dbReference type="PANTHER" id="PTHR33048">
    <property type="entry name" value="PTH11-LIKE INTEGRAL MEMBRANE PROTEIN (AFU_ORTHOLOGUE AFUA_5G11245)"/>
    <property type="match status" value="1"/>
</dbReference>
<dbReference type="InterPro" id="IPR052337">
    <property type="entry name" value="SAT4-like"/>
</dbReference>
<evidence type="ECO:0000256" key="1">
    <source>
        <dbReference type="ARBA" id="ARBA00004141"/>
    </source>
</evidence>
<keyword evidence="4 7" id="KW-0472">Membrane</keyword>
<comment type="caution">
    <text evidence="9">The sequence shown here is derived from an EMBL/GenBank/DDBJ whole genome shotgun (WGS) entry which is preliminary data.</text>
</comment>
<name>A0A0L1J6Q1_ASPN3</name>
<feature type="transmembrane region" description="Helical" evidence="7">
    <location>
        <begin position="135"/>
        <end position="162"/>
    </location>
</feature>
<keyword evidence="3 7" id="KW-1133">Transmembrane helix</keyword>
<feature type="transmembrane region" description="Helical" evidence="7">
    <location>
        <begin position="215"/>
        <end position="237"/>
    </location>
</feature>
<proteinExistence type="inferred from homology"/>
<keyword evidence="10" id="KW-1185">Reference proteome</keyword>
<evidence type="ECO:0000256" key="4">
    <source>
        <dbReference type="ARBA" id="ARBA00023136"/>
    </source>
</evidence>
<gene>
    <name evidence="9" type="ORF">ANOM_004278</name>
</gene>
<dbReference type="Proteomes" id="UP000037505">
    <property type="component" value="Unassembled WGS sequence"/>
</dbReference>
<feature type="transmembrane region" description="Helical" evidence="7">
    <location>
        <begin position="56"/>
        <end position="80"/>
    </location>
</feature>
<feature type="transmembrane region" description="Helical" evidence="7">
    <location>
        <begin position="25"/>
        <end position="44"/>
    </location>
</feature>
<feature type="transmembrane region" description="Helical" evidence="7">
    <location>
        <begin position="182"/>
        <end position="203"/>
    </location>
</feature>
<organism evidence="9 10">
    <name type="scientific">Aspergillus nomiae NRRL (strain ATCC 15546 / NRRL 13137 / CBS 260.88 / M93)</name>
    <dbReference type="NCBI Taxonomy" id="1509407"/>
    <lineage>
        <taxon>Eukaryota</taxon>
        <taxon>Fungi</taxon>
        <taxon>Dikarya</taxon>
        <taxon>Ascomycota</taxon>
        <taxon>Pezizomycotina</taxon>
        <taxon>Eurotiomycetes</taxon>
        <taxon>Eurotiomycetidae</taxon>
        <taxon>Eurotiales</taxon>
        <taxon>Aspergillaceae</taxon>
        <taxon>Aspergillus</taxon>
        <taxon>Aspergillus subgen. Circumdati</taxon>
    </lineage>
</organism>
<evidence type="ECO:0000313" key="10">
    <source>
        <dbReference type="Proteomes" id="UP000037505"/>
    </source>
</evidence>
<evidence type="ECO:0000256" key="2">
    <source>
        <dbReference type="ARBA" id="ARBA00022692"/>
    </source>
</evidence>
<dbReference type="STRING" id="1509407.A0A0L1J6Q1"/>
<dbReference type="GO" id="GO:0016020">
    <property type="term" value="C:membrane"/>
    <property type="evidence" value="ECO:0007669"/>
    <property type="project" value="UniProtKB-SubCell"/>
</dbReference>